<dbReference type="AlphaFoldDB" id="A0A8H3C8X6"/>
<dbReference type="GO" id="GO:0020037">
    <property type="term" value="F:heme binding"/>
    <property type="evidence" value="ECO:0007669"/>
    <property type="project" value="InterPro"/>
</dbReference>
<dbReference type="SUPFAM" id="SSF48264">
    <property type="entry name" value="Cytochrome P450"/>
    <property type="match status" value="1"/>
</dbReference>
<comment type="similarity">
    <text evidence="3">Belongs to the cytochrome P450 family.</text>
</comment>
<evidence type="ECO:0000256" key="2">
    <source>
        <dbReference type="ARBA" id="ARBA00005179"/>
    </source>
</evidence>
<dbReference type="GO" id="GO:0016705">
    <property type="term" value="F:oxidoreductase activity, acting on paired donors, with incorporation or reduction of molecular oxygen"/>
    <property type="evidence" value="ECO:0007669"/>
    <property type="project" value="InterPro"/>
</dbReference>
<dbReference type="Gene3D" id="1.10.630.10">
    <property type="entry name" value="Cytochrome P450"/>
    <property type="match status" value="1"/>
</dbReference>
<keyword evidence="5" id="KW-0479">Metal-binding</keyword>
<reference evidence="9" key="1">
    <citation type="submission" date="2021-01" db="EMBL/GenBank/DDBJ databases">
        <authorList>
            <person name="Kaushik A."/>
        </authorList>
    </citation>
    <scope>NUCLEOTIDE SEQUENCE</scope>
    <source>
        <strain evidence="9">AG1-1C</strain>
    </source>
</reference>
<dbReference type="Pfam" id="PF00067">
    <property type="entry name" value="p450"/>
    <property type="match status" value="1"/>
</dbReference>
<evidence type="ECO:0000256" key="3">
    <source>
        <dbReference type="ARBA" id="ARBA00010617"/>
    </source>
</evidence>
<evidence type="ECO:0000256" key="1">
    <source>
        <dbReference type="ARBA" id="ARBA00001971"/>
    </source>
</evidence>
<comment type="pathway">
    <text evidence="2">Secondary metabolite biosynthesis.</text>
</comment>
<sequence length="337" mass="37931">MAYSSLSSIFNTMRALECVSPPDNSSLFLTYVAVVKAHSLEFGLAILTTVGTRYLYTIFKRANVFKDLDGPTPNSLLWGDEGLLFDFETSLTVHDRLLNTYGSACKIKGILGEDRIWIADPRAMDDIVLKGVDTFKELEGFIAWNALTTGPSLITTDGHKHKMHRKILNPVFTAAHMRNLVLLSTPTFQNITRYLEDIITSKVQVHGRGTEVVDMYHWMSNVALEMIGQAGMGHSFGVMEGNEPEYLDASRKLFPLISEMWYLRPILPTLMKIGPARFRRCVVECLPFSPIQRMKKVTDIMDETATIIYNRKKCALENGTFESEIAAGNDIMSMLRS</sequence>
<dbReference type="InterPro" id="IPR036396">
    <property type="entry name" value="Cyt_P450_sf"/>
</dbReference>
<dbReference type="GO" id="GO:0005506">
    <property type="term" value="F:iron ion binding"/>
    <property type="evidence" value="ECO:0007669"/>
    <property type="project" value="InterPro"/>
</dbReference>
<evidence type="ECO:0000313" key="10">
    <source>
        <dbReference type="Proteomes" id="UP000663846"/>
    </source>
</evidence>
<dbReference type="GO" id="GO:0004497">
    <property type="term" value="F:monooxygenase activity"/>
    <property type="evidence" value="ECO:0007669"/>
    <property type="project" value="UniProtKB-KW"/>
</dbReference>
<dbReference type="OrthoDB" id="498543at2759"/>
<evidence type="ECO:0000256" key="6">
    <source>
        <dbReference type="ARBA" id="ARBA00023002"/>
    </source>
</evidence>
<gene>
    <name evidence="9" type="ORF">RDB_LOCUS181733</name>
</gene>
<keyword evidence="4" id="KW-0349">Heme</keyword>
<proteinExistence type="inferred from homology"/>
<evidence type="ECO:0000256" key="4">
    <source>
        <dbReference type="ARBA" id="ARBA00022617"/>
    </source>
</evidence>
<keyword evidence="7" id="KW-0408">Iron</keyword>
<name>A0A8H3C8X6_9AGAM</name>
<evidence type="ECO:0008006" key="11">
    <source>
        <dbReference type="Google" id="ProtNLM"/>
    </source>
</evidence>
<evidence type="ECO:0000256" key="5">
    <source>
        <dbReference type="ARBA" id="ARBA00022723"/>
    </source>
</evidence>
<organism evidence="9 10">
    <name type="scientific">Rhizoctonia solani</name>
    <dbReference type="NCBI Taxonomy" id="456999"/>
    <lineage>
        <taxon>Eukaryota</taxon>
        <taxon>Fungi</taxon>
        <taxon>Dikarya</taxon>
        <taxon>Basidiomycota</taxon>
        <taxon>Agaricomycotina</taxon>
        <taxon>Agaricomycetes</taxon>
        <taxon>Cantharellales</taxon>
        <taxon>Ceratobasidiaceae</taxon>
        <taxon>Rhizoctonia</taxon>
    </lineage>
</organism>
<comment type="cofactor">
    <cofactor evidence="1">
        <name>heme</name>
        <dbReference type="ChEBI" id="CHEBI:30413"/>
    </cofactor>
</comment>
<keyword evidence="6" id="KW-0560">Oxidoreductase</keyword>
<keyword evidence="8" id="KW-0503">Monooxygenase</keyword>
<dbReference type="InterPro" id="IPR050121">
    <property type="entry name" value="Cytochrome_P450_monoxygenase"/>
</dbReference>
<evidence type="ECO:0000256" key="8">
    <source>
        <dbReference type="ARBA" id="ARBA00023033"/>
    </source>
</evidence>
<dbReference type="InterPro" id="IPR001128">
    <property type="entry name" value="Cyt_P450"/>
</dbReference>
<accession>A0A8H3C8X6</accession>
<evidence type="ECO:0000256" key="7">
    <source>
        <dbReference type="ARBA" id="ARBA00023004"/>
    </source>
</evidence>
<dbReference type="Proteomes" id="UP000663846">
    <property type="component" value="Unassembled WGS sequence"/>
</dbReference>
<dbReference type="PANTHER" id="PTHR24305">
    <property type="entry name" value="CYTOCHROME P450"/>
    <property type="match status" value="1"/>
</dbReference>
<evidence type="ECO:0000313" key="9">
    <source>
        <dbReference type="EMBL" id="CAE6474313.1"/>
    </source>
</evidence>
<dbReference type="PANTHER" id="PTHR24305:SF166">
    <property type="entry name" value="CYTOCHROME P450 12A4, MITOCHONDRIAL-RELATED"/>
    <property type="match status" value="1"/>
</dbReference>
<comment type="caution">
    <text evidence="9">The sequence shown here is derived from an EMBL/GenBank/DDBJ whole genome shotgun (WGS) entry which is preliminary data.</text>
</comment>
<dbReference type="EMBL" id="CAJMWS010001159">
    <property type="protein sequence ID" value="CAE6474313.1"/>
    <property type="molecule type" value="Genomic_DNA"/>
</dbReference>
<protein>
    <recommendedName>
        <fullName evidence="11">Cytochrome P450</fullName>
    </recommendedName>
</protein>